<evidence type="ECO:0000256" key="11">
    <source>
        <dbReference type="RuleBase" id="RU362031"/>
    </source>
</evidence>
<comment type="subcellular location">
    <subcellularLocation>
        <location evidence="2">Membrane</location>
        <topology evidence="2">Multi-pass membrane protein</topology>
    </subcellularLocation>
</comment>
<dbReference type="Pfam" id="PF17820">
    <property type="entry name" value="PDZ_6"/>
    <property type="match status" value="2"/>
</dbReference>
<dbReference type="InParanoid" id="A0A1B1YWQ3"/>
<sequence>MLNLLWSVGAFLVAIGVLVSVHEYGHFWAARRVGVRVLRFSVGFGKPLWRRVDRHGTEFVIAALPLGGYVKMLDETEAPVPPEQLDQAFNRKPVWARMAVVAAGPIANLLLAWLLYWAMFMVGTYGQRPVVGQVAPDTPAASAGFQSGDELRAVDGRSVRTWEDAVLTLLPAAIDGRLVAVQVQTADAPGVVRERRLDLSGIDYRAEDPDVMRRLGLAWRGPRVAAQVGEVIADGAAARAGVQVGDVLLTVNDKPLADWGDWVEIVRASPEQPLRLRLRREGTELELTLTPQAVDDAGTRIGRVGLAPQPVSAQFDDYYLRLRYGPLESAGEALGKLRDMTVLTGEVIGRMLSGSASSRNISGPLSIAEFAGQSARLGAAQFLSFLGLVSLSLGLLNLLPVPVLDGGHLLYYSAELVRGRPLPERVRAAGQQIGLVALLALTVLAFYNDITRLLFRS</sequence>
<protein>
    <recommendedName>
        <fullName evidence="11">Zinc metalloprotease</fullName>
        <ecNumber evidence="11">3.4.24.-</ecNumber>
    </recommendedName>
</protein>
<gene>
    <name evidence="13" type="ORF">PG2T_13870</name>
</gene>
<reference evidence="14" key="1">
    <citation type="submission" date="2016-03" db="EMBL/GenBank/DDBJ databases">
        <title>Complete genome sequence of Solimmundus cernigliae, representing a novel lineage of polycyclic aromatic hydrocarbon degraders within the Gammaproteobacteria.</title>
        <authorList>
            <person name="Singleton D.R."/>
            <person name="Dickey A.N."/>
            <person name="Scholl E.H."/>
            <person name="Wright F.A."/>
            <person name="Aitken M.D."/>
        </authorList>
    </citation>
    <scope>NUCLEOTIDE SEQUENCE [LARGE SCALE GENOMIC DNA]</scope>
    <source>
        <strain evidence="14">TR3.2</strain>
    </source>
</reference>
<dbReference type="PANTHER" id="PTHR42837">
    <property type="entry name" value="REGULATOR OF SIGMA-E PROTEASE RSEP"/>
    <property type="match status" value="1"/>
</dbReference>
<dbReference type="InterPro" id="IPR036034">
    <property type="entry name" value="PDZ_sf"/>
</dbReference>
<keyword evidence="14" id="KW-1185">Reference proteome</keyword>
<evidence type="ECO:0000313" key="13">
    <source>
        <dbReference type="EMBL" id="ANX05158.1"/>
    </source>
</evidence>
<dbReference type="STRING" id="1810504.PG2T_13870"/>
<organism evidence="13 14">
    <name type="scientific">Immundisolibacter cernigliae</name>
    <dbReference type="NCBI Taxonomy" id="1810504"/>
    <lineage>
        <taxon>Bacteria</taxon>
        <taxon>Pseudomonadati</taxon>
        <taxon>Pseudomonadota</taxon>
        <taxon>Gammaproteobacteria</taxon>
        <taxon>Immundisolibacterales</taxon>
        <taxon>Immundisolibacteraceae</taxon>
        <taxon>Immundisolibacter</taxon>
    </lineage>
</organism>
<evidence type="ECO:0000256" key="4">
    <source>
        <dbReference type="ARBA" id="ARBA00022670"/>
    </source>
</evidence>
<evidence type="ECO:0000259" key="12">
    <source>
        <dbReference type="PROSITE" id="PS50106"/>
    </source>
</evidence>
<dbReference type="Pfam" id="PF02163">
    <property type="entry name" value="Peptidase_M50"/>
    <property type="match status" value="1"/>
</dbReference>
<keyword evidence="4" id="KW-0645">Protease</keyword>
<feature type="transmembrane region" description="Helical" evidence="11">
    <location>
        <begin position="382"/>
        <end position="403"/>
    </location>
</feature>
<dbReference type="FunCoup" id="A0A1B1YWQ3">
    <property type="interactions" value="454"/>
</dbReference>
<dbReference type="EC" id="3.4.24.-" evidence="11"/>
<accession>A0A1B1YWQ3</accession>
<proteinExistence type="inferred from homology"/>
<dbReference type="AlphaFoldDB" id="A0A1B1YWQ3"/>
<dbReference type="GO" id="GO:0004222">
    <property type="term" value="F:metalloendopeptidase activity"/>
    <property type="evidence" value="ECO:0007669"/>
    <property type="project" value="InterPro"/>
</dbReference>
<dbReference type="RefSeq" id="WP_068806758.1">
    <property type="nucleotide sequence ID" value="NZ_CP014671.1"/>
</dbReference>
<dbReference type="KEGG" id="gbi:PG2T_13870"/>
<keyword evidence="9 11" id="KW-0482">Metalloprotease</keyword>
<feature type="transmembrane region" description="Helical" evidence="11">
    <location>
        <begin position="94"/>
        <end position="118"/>
    </location>
</feature>
<keyword evidence="6 11" id="KW-0378">Hydrolase</keyword>
<dbReference type="InterPro" id="IPR041489">
    <property type="entry name" value="PDZ_6"/>
</dbReference>
<dbReference type="GO" id="GO:0006508">
    <property type="term" value="P:proteolysis"/>
    <property type="evidence" value="ECO:0007669"/>
    <property type="project" value="UniProtKB-KW"/>
</dbReference>
<keyword evidence="7 11" id="KW-0862">Zinc</keyword>
<comment type="similarity">
    <text evidence="3 11">Belongs to the peptidase M50B family.</text>
</comment>
<dbReference type="PROSITE" id="PS50106">
    <property type="entry name" value="PDZ"/>
    <property type="match status" value="1"/>
</dbReference>
<feature type="domain" description="PDZ" evidence="12">
    <location>
        <begin position="201"/>
        <end position="293"/>
    </location>
</feature>
<evidence type="ECO:0000256" key="7">
    <source>
        <dbReference type="ARBA" id="ARBA00022833"/>
    </source>
</evidence>
<dbReference type="SUPFAM" id="SSF50156">
    <property type="entry name" value="PDZ domain-like"/>
    <property type="match status" value="2"/>
</dbReference>
<dbReference type="NCBIfam" id="TIGR00054">
    <property type="entry name" value="RIP metalloprotease RseP"/>
    <property type="match status" value="1"/>
</dbReference>
<dbReference type="EMBL" id="CP014671">
    <property type="protein sequence ID" value="ANX05158.1"/>
    <property type="molecule type" value="Genomic_DNA"/>
</dbReference>
<dbReference type="CDD" id="cd06163">
    <property type="entry name" value="S2P-M50_PDZ_RseP-like"/>
    <property type="match status" value="1"/>
</dbReference>
<evidence type="ECO:0000256" key="5">
    <source>
        <dbReference type="ARBA" id="ARBA00022692"/>
    </source>
</evidence>
<evidence type="ECO:0000256" key="9">
    <source>
        <dbReference type="ARBA" id="ARBA00023049"/>
    </source>
</evidence>
<evidence type="ECO:0000256" key="6">
    <source>
        <dbReference type="ARBA" id="ARBA00022801"/>
    </source>
</evidence>
<dbReference type="InterPro" id="IPR004387">
    <property type="entry name" value="Pept_M50_Zn"/>
</dbReference>
<dbReference type="SMART" id="SM00228">
    <property type="entry name" value="PDZ"/>
    <property type="match status" value="2"/>
</dbReference>
<evidence type="ECO:0000256" key="10">
    <source>
        <dbReference type="ARBA" id="ARBA00023136"/>
    </source>
</evidence>
<evidence type="ECO:0000256" key="1">
    <source>
        <dbReference type="ARBA" id="ARBA00001947"/>
    </source>
</evidence>
<evidence type="ECO:0000256" key="3">
    <source>
        <dbReference type="ARBA" id="ARBA00007931"/>
    </source>
</evidence>
<dbReference type="InterPro" id="IPR008915">
    <property type="entry name" value="Peptidase_M50"/>
</dbReference>
<comment type="cofactor">
    <cofactor evidence="1 11">
        <name>Zn(2+)</name>
        <dbReference type="ChEBI" id="CHEBI:29105"/>
    </cofactor>
</comment>
<dbReference type="PANTHER" id="PTHR42837:SF2">
    <property type="entry name" value="MEMBRANE METALLOPROTEASE ARASP2, CHLOROPLASTIC-RELATED"/>
    <property type="match status" value="1"/>
</dbReference>
<evidence type="ECO:0000256" key="8">
    <source>
        <dbReference type="ARBA" id="ARBA00022989"/>
    </source>
</evidence>
<keyword evidence="5 11" id="KW-0812">Transmembrane</keyword>
<dbReference type="GO" id="GO:0046872">
    <property type="term" value="F:metal ion binding"/>
    <property type="evidence" value="ECO:0007669"/>
    <property type="project" value="UniProtKB-KW"/>
</dbReference>
<evidence type="ECO:0000313" key="14">
    <source>
        <dbReference type="Proteomes" id="UP000092952"/>
    </source>
</evidence>
<dbReference type="CDD" id="cd23081">
    <property type="entry name" value="cpPDZ_EcRseP-like"/>
    <property type="match status" value="1"/>
</dbReference>
<name>A0A1B1YWQ3_9GAMM</name>
<dbReference type="GO" id="GO:0016020">
    <property type="term" value="C:membrane"/>
    <property type="evidence" value="ECO:0007669"/>
    <property type="project" value="UniProtKB-SubCell"/>
</dbReference>
<keyword evidence="10 11" id="KW-0472">Membrane</keyword>
<dbReference type="Proteomes" id="UP000092952">
    <property type="component" value="Chromosome"/>
</dbReference>
<feature type="transmembrane region" description="Helical" evidence="11">
    <location>
        <begin position="428"/>
        <end position="447"/>
    </location>
</feature>
<dbReference type="InterPro" id="IPR001478">
    <property type="entry name" value="PDZ"/>
</dbReference>
<dbReference type="Gene3D" id="2.30.42.10">
    <property type="match status" value="2"/>
</dbReference>
<evidence type="ECO:0000256" key="2">
    <source>
        <dbReference type="ARBA" id="ARBA00004141"/>
    </source>
</evidence>
<keyword evidence="8 11" id="KW-1133">Transmembrane helix</keyword>
<keyword evidence="11" id="KW-0479">Metal-binding</keyword>